<dbReference type="Proteomes" id="UP000184543">
    <property type="component" value="Unassembled WGS sequence"/>
</dbReference>
<proteinExistence type="predicted"/>
<reference evidence="2" key="1">
    <citation type="submission" date="2016-11" db="EMBL/GenBank/DDBJ databases">
        <authorList>
            <person name="Varghese N."/>
            <person name="Submissions S."/>
        </authorList>
    </citation>
    <scope>NUCLEOTIDE SEQUENCE [LARGE SCALE GENOMIC DNA]</scope>
    <source>
        <strain evidence="2">DSM 19858</strain>
    </source>
</reference>
<accession>A0A1M6AEC0</accession>
<dbReference type="STRING" id="192903.SAMN04488513_10127"/>
<evidence type="ECO:0000313" key="1">
    <source>
        <dbReference type="EMBL" id="SHI34762.1"/>
    </source>
</evidence>
<dbReference type="RefSeq" id="WP_072986524.1">
    <property type="nucleotide sequence ID" value="NZ_FQYU01000001.1"/>
</dbReference>
<dbReference type="AlphaFoldDB" id="A0A1M6AEC0"/>
<sequence length="122" mass="14036">MAVKKFEDLLVWQKAQDFAVAIYQNFSDSRDYSFKDQILRASISISNNIAEGFDRSTNPDFIRFLYFATSSNSEVRSMLYLSKRLNFLGSEETSKLIEQSNEISKMLFGLIQSMTRSKSTNS</sequence>
<gene>
    <name evidence="1" type="ORF">SAMN04488513_10127</name>
</gene>
<dbReference type="Pfam" id="PF05635">
    <property type="entry name" value="23S_rRNA_IVP"/>
    <property type="match status" value="1"/>
</dbReference>
<dbReference type="PANTHER" id="PTHR38471:SF2">
    <property type="entry name" value="FOUR HELIX BUNDLE PROTEIN"/>
    <property type="match status" value="1"/>
</dbReference>
<dbReference type="OrthoDB" id="5515766at2"/>
<dbReference type="Gene3D" id="1.20.1440.60">
    <property type="entry name" value="23S rRNA-intervening sequence"/>
    <property type="match status" value="1"/>
</dbReference>
<dbReference type="CDD" id="cd16377">
    <property type="entry name" value="23S_rRNA_IVP_like"/>
    <property type="match status" value="1"/>
</dbReference>
<dbReference type="NCBIfam" id="TIGR02436">
    <property type="entry name" value="four helix bundle protein"/>
    <property type="match status" value="1"/>
</dbReference>
<protein>
    <submittedName>
        <fullName evidence="1">Four helix bundle protein</fullName>
    </submittedName>
</protein>
<evidence type="ECO:0000313" key="2">
    <source>
        <dbReference type="Proteomes" id="UP000184543"/>
    </source>
</evidence>
<dbReference type="InterPro" id="IPR036583">
    <property type="entry name" value="23S_rRNA_IVS_sf"/>
</dbReference>
<keyword evidence="2" id="KW-1185">Reference proteome</keyword>
<organism evidence="1 2">
    <name type="scientific">Pseudozobellia thermophila</name>
    <dbReference type="NCBI Taxonomy" id="192903"/>
    <lineage>
        <taxon>Bacteria</taxon>
        <taxon>Pseudomonadati</taxon>
        <taxon>Bacteroidota</taxon>
        <taxon>Flavobacteriia</taxon>
        <taxon>Flavobacteriales</taxon>
        <taxon>Flavobacteriaceae</taxon>
        <taxon>Pseudozobellia</taxon>
    </lineage>
</organism>
<dbReference type="PANTHER" id="PTHR38471">
    <property type="entry name" value="FOUR HELIX BUNDLE PROTEIN"/>
    <property type="match status" value="1"/>
</dbReference>
<dbReference type="InterPro" id="IPR012657">
    <property type="entry name" value="23S_rRNA-intervening_sequence"/>
</dbReference>
<dbReference type="EMBL" id="FQYU01000001">
    <property type="protein sequence ID" value="SHI34762.1"/>
    <property type="molecule type" value="Genomic_DNA"/>
</dbReference>
<name>A0A1M6AEC0_9FLAO</name>
<dbReference type="SUPFAM" id="SSF158446">
    <property type="entry name" value="IVS-encoded protein-like"/>
    <property type="match status" value="1"/>
</dbReference>